<proteinExistence type="predicted"/>
<evidence type="ECO:0000313" key="2">
    <source>
        <dbReference type="Proteomes" id="UP000051679"/>
    </source>
</evidence>
<dbReference type="EMBL" id="AYYO01000055">
    <property type="protein sequence ID" value="KRM54556.1"/>
    <property type="molecule type" value="Genomic_DNA"/>
</dbReference>
<dbReference type="STRING" id="1291052.FC18_GL000366"/>
<keyword evidence="2" id="KW-1185">Reference proteome</keyword>
<comment type="caution">
    <text evidence="1">The sequence shown here is derived from an EMBL/GenBank/DDBJ whole genome shotgun (WGS) entry which is preliminary data.</text>
</comment>
<protein>
    <recommendedName>
        <fullName evidence="3">PTS EIIA type-2 domain-containing protein</fullName>
    </recommendedName>
</protein>
<accession>A0A0R1ZUV5</accession>
<sequence length="148" mass="15915">MLSLFKKYATTNVELNNYNELDAIKELARIAAKKSNQDEQLVKSGLLASVAQGAATVDGRVLTTTATITEAHHIHIVAVTFAKNINWNGSDIDFAFVILTPDGTDESQVAKVADLIHQQLAGKELAVLKSDTGALDKLIKTVKNEIAA</sequence>
<dbReference type="PATRIC" id="fig|1291052.5.peg.377"/>
<name>A0A0R1ZUV5_9LACO</name>
<dbReference type="OrthoDB" id="2310572at2"/>
<evidence type="ECO:0008006" key="3">
    <source>
        <dbReference type="Google" id="ProtNLM"/>
    </source>
</evidence>
<dbReference type="Proteomes" id="UP000051679">
    <property type="component" value="Unassembled WGS sequence"/>
</dbReference>
<dbReference type="SUPFAM" id="SSF55804">
    <property type="entry name" value="Phoshotransferase/anion transport protein"/>
    <property type="match status" value="1"/>
</dbReference>
<gene>
    <name evidence="1" type="ORF">FC18_GL000366</name>
</gene>
<reference evidence="1 2" key="1">
    <citation type="journal article" date="2015" name="Genome Announc.">
        <title>Expanding the biotechnology potential of lactobacilli through comparative genomics of 213 strains and associated genera.</title>
        <authorList>
            <person name="Sun Z."/>
            <person name="Harris H.M."/>
            <person name="McCann A."/>
            <person name="Guo C."/>
            <person name="Argimon S."/>
            <person name="Zhang W."/>
            <person name="Yang X."/>
            <person name="Jeffery I.B."/>
            <person name="Cooney J.C."/>
            <person name="Kagawa T.F."/>
            <person name="Liu W."/>
            <person name="Song Y."/>
            <person name="Salvetti E."/>
            <person name="Wrobel A."/>
            <person name="Rasinkangas P."/>
            <person name="Parkhill J."/>
            <person name="Rea M.C."/>
            <person name="O'Sullivan O."/>
            <person name="Ritari J."/>
            <person name="Douillard F.P."/>
            <person name="Paul Ross R."/>
            <person name="Yang R."/>
            <person name="Briner A.E."/>
            <person name="Felis G.E."/>
            <person name="de Vos W.M."/>
            <person name="Barrangou R."/>
            <person name="Klaenhammer T.R."/>
            <person name="Caufield P.W."/>
            <person name="Cui Y."/>
            <person name="Zhang H."/>
            <person name="O'Toole P.W."/>
        </authorList>
    </citation>
    <scope>NUCLEOTIDE SEQUENCE [LARGE SCALE GENOMIC DNA]</scope>
    <source>
        <strain evidence="1 2">DSM 20505</strain>
    </source>
</reference>
<dbReference type="Gene3D" id="3.40.930.10">
    <property type="entry name" value="Mannitol-specific EII, Chain A"/>
    <property type="match status" value="1"/>
</dbReference>
<dbReference type="AlphaFoldDB" id="A0A0R1ZUV5"/>
<dbReference type="RefSeq" id="WP_054676825.1">
    <property type="nucleotide sequence ID" value="NZ_AYYO01000055.1"/>
</dbReference>
<organism evidence="1 2">
    <name type="scientific">Lacticaseibacillus sharpeae JCM 1186 = DSM 20505</name>
    <dbReference type="NCBI Taxonomy" id="1291052"/>
    <lineage>
        <taxon>Bacteria</taxon>
        <taxon>Bacillati</taxon>
        <taxon>Bacillota</taxon>
        <taxon>Bacilli</taxon>
        <taxon>Lactobacillales</taxon>
        <taxon>Lactobacillaceae</taxon>
        <taxon>Lacticaseibacillus</taxon>
    </lineage>
</organism>
<evidence type="ECO:0000313" key="1">
    <source>
        <dbReference type="EMBL" id="KRM54556.1"/>
    </source>
</evidence>
<dbReference type="InterPro" id="IPR016152">
    <property type="entry name" value="PTrfase/Anion_transptr"/>
</dbReference>